<keyword evidence="10" id="KW-0687">Ribonucleoprotein</keyword>
<evidence type="ECO:0000313" key="15">
    <source>
        <dbReference type="EMBL" id="KAK6734762.1"/>
    </source>
</evidence>
<dbReference type="Gene3D" id="3.30.1320.10">
    <property type="match status" value="1"/>
</dbReference>
<dbReference type="EMBL" id="JAVFWL010000002">
    <property type="protein sequence ID" value="KAK6734762.1"/>
    <property type="molecule type" value="Genomic_DNA"/>
</dbReference>
<dbReference type="InterPro" id="IPR039465">
    <property type="entry name" value="IL-17_rcpt-like"/>
</dbReference>
<dbReference type="Pfam" id="PF00886">
    <property type="entry name" value="Ribosomal_S16"/>
    <property type="match status" value="1"/>
</dbReference>
<keyword evidence="8" id="KW-0675">Receptor</keyword>
<keyword evidence="4" id="KW-0732">Signal</keyword>
<accession>A0ABR1C8B9</accession>
<evidence type="ECO:0000256" key="12">
    <source>
        <dbReference type="ARBA" id="ARBA00035438"/>
    </source>
</evidence>
<feature type="domain" description="SEFIR" evidence="14">
    <location>
        <begin position="489"/>
        <end position="631"/>
    </location>
</feature>
<evidence type="ECO:0000256" key="10">
    <source>
        <dbReference type="ARBA" id="ARBA00023274"/>
    </source>
</evidence>
<keyword evidence="3 13" id="KW-0812">Transmembrane</keyword>
<feature type="transmembrane region" description="Helical" evidence="13">
    <location>
        <begin position="448"/>
        <end position="469"/>
    </location>
</feature>
<organism evidence="15 16">
    <name type="scientific">Necator americanus</name>
    <name type="common">Human hookworm</name>
    <dbReference type="NCBI Taxonomy" id="51031"/>
    <lineage>
        <taxon>Eukaryota</taxon>
        <taxon>Metazoa</taxon>
        <taxon>Ecdysozoa</taxon>
        <taxon>Nematoda</taxon>
        <taxon>Chromadorea</taxon>
        <taxon>Rhabditida</taxon>
        <taxon>Rhabditina</taxon>
        <taxon>Rhabditomorpha</taxon>
        <taxon>Strongyloidea</taxon>
        <taxon>Ancylostomatidae</taxon>
        <taxon>Bunostominae</taxon>
        <taxon>Necator</taxon>
    </lineage>
</organism>
<comment type="caution">
    <text evidence="15">The sequence shown here is derived from an EMBL/GenBank/DDBJ whole genome shotgun (WGS) entry which is preliminary data.</text>
</comment>
<evidence type="ECO:0000256" key="11">
    <source>
        <dbReference type="ARBA" id="ARBA00035263"/>
    </source>
</evidence>
<keyword evidence="16" id="KW-1185">Reference proteome</keyword>
<dbReference type="SUPFAM" id="SSF54565">
    <property type="entry name" value="Ribosomal protein S16"/>
    <property type="match status" value="1"/>
</dbReference>
<feature type="transmembrane region" description="Helical" evidence="13">
    <location>
        <begin position="103"/>
        <end position="122"/>
    </location>
</feature>
<dbReference type="InterPro" id="IPR013568">
    <property type="entry name" value="SEFIR_dom"/>
</dbReference>
<dbReference type="Gene3D" id="3.40.50.11530">
    <property type="match status" value="1"/>
</dbReference>
<protein>
    <recommendedName>
        <fullName evidence="11">Small ribosomal subunit protein bS16m</fullName>
    </recommendedName>
    <alternativeName>
        <fullName evidence="12">28S ribosomal protein S16, mitochondrial</fullName>
    </alternativeName>
</protein>
<evidence type="ECO:0000256" key="9">
    <source>
        <dbReference type="ARBA" id="ARBA00023180"/>
    </source>
</evidence>
<evidence type="ECO:0000259" key="14">
    <source>
        <dbReference type="PROSITE" id="PS51534"/>
    </source>
</evidence>
<comment type="subcellular location">
    <subcellularLocation>
        <location evidence="1">Membrane</location>
        <topology evidence="1">Single-pass type I membrane protein</topology>
    </subcellularLocation>
</comment>
<evidence type="ECO:0000256" key="1">
    <source>
        <dbReference type="ARBA" id="ARBA00004479"/>
    </source>
</evidence>
<dbReference type="InterPro" id="IPR000307">
    <property type="entry name" value="Ribosomal_bS16"/>
</dbReference>
<dbReference type="Pfam" id="PF08357">
    <property type="entry name" value="SEFIR"/>
    <property type="match status" value="1"/>
</dbReference>
<evidence type="ECO:0000256" key="8">
    <source>
        <dbReference type="ARBA" id="ARBA00023170"/>
    </source>
</evidence>
<dbReference type="PANTHER" id="PTHR15583:SF7">
    <property type="entry name" value="INTERLEUKIN CYTOKINE RECEPTOR-RELATED PROTEIN 2"/>
    <property type="match status" value="1"/>
</dbReference>
<dbReference type="Proteomes" id="UP001303046">
    <property type="component" value="Unassembled WGS sequence"/>
</dbReference>
<reference evidence="15 16" key="1">
    <citation type="submission" date="2023-08" db="EMBL/GenBank/DDBJ databases">
        <title>A Necator americanus chromosomal reference genome.</title>
        <authorList>
            <person name="Ilik V."/>
            <person name="Petrzelkova K.J."/>
            <person name="Pardy F."/>
            <person name="Fuh T."/>
            <person name="Niatou-Singa F.S."/>
            <person name="Gouil Q."/>
            <person name="Baker L."/>
            <person name="Ritchie M.E."/>
            <person name="Jex A.R."/>
            <person name="Gazzola D."/>
            <person name="Li H."/>
            <person name="Toshio Fujiwara R."/>
            <person name="Zhan B."/>
            <person name="Aroian R.V."/>
            <person name="Pafco B."/>
            <person name="Schwarz E.M."/>
        </authorList>
    </citation>
    <scope>NUCLEOTIDE SEQUENCE [LARGE SCALE GENOMIC DNA]</scope>
    <source>
        <strain evidence="15 16">Aroian</strain>
        <tissue evidence="15">Whole animal</tissue>
    </source>
</reference>
<dbReference type="InterPro" id="IPR023803">
    <property type="entry name" value="Ribosomal_bS16_dom_sf"/>
</dbReference>
<keyword evidence="7 13" id="KW-0472">Membrane</keyword>
<sequence length="806" mass="91247">MRKLVIPKYYGRPSIGLALFGCANRPFYHICVFPDRALGRRYEGNILEQVGTFDPLPNFRNEKLVSLNFGRLKYWIGERNANISVPVLELLGLCLERRLAMTLFVNPALSYFFTLLFCYLLVVCLCDRCYNSVRINYDENSFSPDSVYSVIGTSEACVSNYEANFYSGAENELPPCRVGLLSVELSPIARFDNNNNLLPYIELNISVTVHEHVDSVVIRLQCVYAPDAEDIYCHDTQRMTNQGRWLWPCRALVFHKKDIVSLPTHFGYSCFRVFGLSQYIVNVTIFPQRCRSTLLITSPSDIQLSPTIAEYYANKDIPSPEWSPLLIVDFSEEDGIWLRVEGPASYHARAITVSIFERHADGALHPLQTFSIVHPDTGLKWRNVAKGDYVAYAHIHRHDCVLVCDDKIIPRMECRLCAHTVLNFTLPIDRASLSWKSLRRMRDSSSSILYALSSAVFVLALFGMIYVFILRRRVRHTPVEVREIELQSKPSVLLLTPDDCDEHALVMLLLSRILERHFGVNVLLDYHEMSNSVARPSRWLVDSMCRASRVLIIVSPCTELVINGQHLKQRRPFPDLFGSAINMILRESTKTTTLSKYIICRLPYSPPTPKQLSLLGFPEVEVPSEFTRLTALVHSIDYEFNDAVDPSLQNELAEAVNRVVKMMKVNPSWIESRCVSECIRVRGRNGAVEAAVGTDLGLSQTAVMGGASKGFTTVLAATLHQNAPREGAHAITYLRRVLFTLLYFSNVHNDNTVRFVDVPEKSMLLETSEERREAAVEFGLLPPEENEVVGISSEFALLPPDSSDED</sequence>
<dbReference type="PROSITE" id="PS51534">
    <property type="entry name" value="SEFIR"/>
    <property type="match status" value="1"/>
</dbReference>
<name>A0ABR1C8B9_NECAM</name>
<dbReference type="PANTHER" id="PTHR15583">
    <property type="entry name" value="INTERLEUKIN-17 RECEPTOR"/>
    <property type="match status" value="1"/>
</dbReference>
<evidence type="ECO:0000256" key="2">
    <source>
        <dbReference type="ARBA" id="ARBA00006668"/>
    </source>
</evidence>
<keyword evidence="5" id="KW-0689">Ribosomal protein</keyword>
<evidence type="ECO:0000256" key="3">
    <source>
        <dbReference type="ARBA" id="ARBA00022692"/>
    </source>
</evidence>
<keyword evidence="6 13" id="KW-1133">Transmembrane helix</keyword>
<comment type="similarity">
    <text evidence="2">Belongs to the bacterial ribosomal protein bS16 family.</text>
</comment>
<evidence type="ECO:0000256" key="7">
    <source>
        <dbReference type="ARBA" id="ARBA00023136"/>
    </source>
</evidence>
<keyword evidence="9" id="KW-0325">Glycoprotein</keyword>
<gene>
    <name evidence="15" type="primary">Necator_chrII.g5931</name>
    <name evidence="15" type="ORF">RB195_018138</name>
</gene>
<proteinExistence type="inferred from homology"/>
<evidence type="ECO:0000313" key="16">
    <source>
        <dbReference type="Proteomes" id="UP001303046"/>
    </source>
</evidence>
<evidence type="ECO:0000256" key="13">
    <source>
        <dbReference type="SAM" id="Phobius"/>
    </source>
</evidence>
<evidence type="ECO:0000256" key="5">
    <source>
        <dbReference type="ARBA" id="ARBA00022980"/>
    </source>
</evidence>
<evidence type="ECO:0000256" key="4">
    <source>
        <dbReference type="ARBA" id="ARBA00022729"/>
    </source>
</evidence>
<evidence type="ECO:0000256" key="6">
    <source>
        <dbReference type="ARBA" id="ARBA00022989"/>
    </source>
</evidence>